<evidence type="ECO:0000313" key="4">
    <source>
        <dbReference type="Proteomes" id="UP000317422"/>
    </source>
</evidence>
<evidence type="ECO:0000256" key="2">
    <source>
        <dbReference type="SAM" id="Phobius"/>
    </source>
</evidence>
<comment type="caution">
    <text evidence="3">The sequence shown here is derived from an EMBL/GenBank/DDBJ whole genome shotgun (WGS) entry which is preliminary data.</text>
</comment>
<dbReference type="AlphaFoldDB" id="A0A543NA42"/>
<protein>
    <submittedName>
        <fullName evidence="3">Uncharacterized protein DUF4244</fullName>
    </submittedName>
</protein>
<reference evidence="3 4" key="1">
    <citation type="submission" date="2019-06" db="EMBL/GenBank/DDBJ databases">
        <title>Sequencing the genomes of 1000 actinobacteria strains.</title>
        <authorList>
            <person name="Klenk H.-P."/>
        </authorList>
    </citation>
    <scope>NUCLEOTIDE SEQUENCE [LARGE SCALE GENOMIC DNA]</scope>
    <source>
        <strain evidence="3 4">DSM 45015</strain>
    </source>
</reference>
<keyword evidence="4" id="KW-1185">Reference proteome</keyword>
<keyword evidence="2" id="KW-1133">Transmembrane helix</keyword>
<keyword evidence="2" id="KW-0472">Membrane</keyword>
<feature type="region of interest" description="Disordered" evidence="1">
    <location>
        <begin position="1"/>
        <end position="24"/>
    </location>
</feature>
<organism evidence="3 4">
    <name type="scientific">Haloactinospora alba</name>
    <dbReference type="NCBI Taxonomy" id="405555"/>
    <lineage>
        <taxon>Bacteria</taxon>
        <taxon>Bacillati</taxon>
        <taxon>Actinomycetota</taxon>
        <taxon>Actinomycetes</taxon>
        <taxon>Streptosporangiales</taxon>
        <taxon>Nocardiopsidaceae</taxon>
        <taxon>Haloactinospora</taxon>
    </lineage>
</organism>
<proteinExistence type="predicted"/>
<accession>A0A543NA42</accession>
<dbReference type="EMBL" id="VFQC01000002">
    <property type="protein sequence ID" value="TQN28704.1"/>
    <property type="molecule type" value="Genomic_DNA"/>
</dbReference>
<keyword evidence="2" id="KW-0812">Transmembrane</keyword>
<name>A0A543NA42_9ACTN</name>
<dbReference type="Proteomes" id="UP000317422">
    <property type="component" value="Unassembled WGS sequence"/>
</dbReference>
<dbReference type="InterPro" id="IPR025338">
    <property type="entry name" value="DUF4244"/>
</dbReference>
<gene>
    <name evidence="3" type="ORF">FHX37_4064</name>
</gene>
<evidence type="ECO:0000313" key="3">
    <source>
        <dbReference type="EMBL" id="TQN28704.1"/>
    </source>
</evidence>
<evidence type="ECO:0000256" key="1">
    <source>
        <dbReference type="SAM" id="MobiDB-lite"/>
    </source>
</evidence>
<sequence length="69" mass="7245">MTPPRTPARGGPCAPAPSRRRDDGMSTAEYAVGTAAAVAFAAVLFTILTSDDIRAELTRIIIDALRTAE</sequence>
<dbReference type="Pfam" id="PF14029">
    <property type="entry name" value="DUF4244"/>
    <property type="match status" value="1"/>
</dbReference>
<feature type="transmembrane region" description="Helical" evidence="2">
    <location>
        <begin position="30"/>
        <end position="49"/>
    </location>
</feature>